<evidence type="ECO:0000313" key="1">
    <source>
        <dbReference type="EMBL" id="KAK3062406.1"/>
    </source>
</evidence>
<feature type="non-terminal residue" evidence="1">
    <location>
        <position position="1"/>
    </location>
</feature>
<keyword evidence="2" id="KW-1185">Reference proteome</keyword>
<reference evidence="1" key="1">
    <citation type="submission" date="2024-09" db="EMBL/GenBank/DDBJ databases">
        <title>Black Yeasts Isolated from many extreme environments.</title>
        <authorList>
            <person name="Coleine C."/>
            <person name="Stajich J.E."/>
            <person name="Selbmann L."/>
        </authorList>
    </citation>
    <scope>NUCLEOTIDE SEQUENCE</scope>
    <source>
        <strain evidence="1">CCFEE 5737</strain>
    </source>
</reference>
<proteinExistence type="predicted"/>
<dbReference type="Proteomes" id="UP001186974">
    <property type="component" value="Unassembled WGS sequence"/>
</dbReference>
<comment type="caution">
    <text evidence="1">The sequence shown here is derived from an EMBL/GenBank/DDBJ whole genome shotgun (WGS) entry which is preliminary data.</text>
</comment>
<sequence length="795" mass="88567">IPNVSNPGPTKPDDELKLALTSCAAACKRFEKTVAECQKHGKNGKESKRDAAVWVFKAKEIKDSRDTLSSCKETVLIALGAATFDVSTGTLEAVKVLVSANKIYNWLSPPDPSTNFTKALKLRQAGLWLMRENERYNVWKTDSSSFFWLYGIPGCGKTILSATVIEDIRTLCRPSVDVTSAMAAYFFFDFNDLEKQKSDSMLKSLVSQFCQQYHNLPPALELLWSSCHGGQGQPSTEQLLNALQSMAENRISFIVLDALDECGDRAELLSILESISGWKNARLHVLVTSRKERDIEGTLEDIVRRTDMVPLEATVVDNDIRDYVRHRLSTDKGLKKWKKESAEIESAMMEGAKGMFRWAVCQLDSLGTCVNRSMLLKTLKSLPRTLDATYERILLNIDENHAEYARRILTWLAFPVRPLHLDEVAEIVAIDAGRETAFDEDEVLSDPLDICRICSSLVVVSGGAKWDENPDARDSKHGDEQNIKADAPDEDDNPSLPPSQQQQFLLLAHHSVKEYLVSVRAHQGLAQQFSLQEAFSHNFIARCCLMYLLQFGSAEYLATDKEELERAHKLMKYSASSWDHHIQHGEIDDATIQPIKRLFARRHDAFDNWLRFHHYWGYKLGKNAIPPLCVASRLGLNTVVEYLIDSEGANVNEVHKGAHLGYWDRFSAPLIAASSKGHEETVKLLLQRGADIKLCVARENALSAASRVGHLSIVKLLLDNGAEVNTKARDGGAALVEASRGGHTAVVHFLLERGADIDVCVSYGETALQDASARGYKDMVKILLERGADINVAGN</sequence>
<organism evidence="1 2">
    <name type="scientific">Coniosporium uncinatum</name>
    <dbReference type="NCBI Taxonomy" id="93489"/>
    <lineage>
        <taxon>Eukaryota</taxon>
        <taxon>Fungi</taxon>
        <taxon>Dikarya</taxon>
        <taxon>Ascomycota</taxon>
        <taxon>Pezizomycotina</taxon>
        <taxon>Dothideomycetes</taxon>
        <taxon>Dothideomycetes incertae sedis</taxon>
        <taxon>Coniosporium</taxon>
    </lineage>
</organism>
<gene>
    <name evidence="1" type="ORF">LTS18_004114</name>
</gene>
<dbReference type="EMBL" id="JAWDJW010007306">
    <property type="protein sequence ID" value="KAK3062406.1"/>
    <property type="molecule type" value="Genomic_DNA"/>
</dbReference>
<protein>
    <submittedName>
        <fullName evidence="1">Uncharacterized protein</fullName>
    </submittedName>
</protein>
<accession>A0ACC3D6E7</accession>
<name>A0ACC3D6E7_9PEZI</name>
<evidence type="ECO:0000313" key="2">
    <source>
        <dbReference type="Proteomes" id="UP001186974"/>
    </source>
</evidence>